<dbReference type="Pfam" id="PF02537">
    <property type="entry name" value="CRCB"/>
    <property type="match status" value="1"/>
</dbReference>
<evidence type="ECO:0000256" key="7">
    <source>
        <dbReference type="ARBA" id="ARBA00023136"/>
    </source>
</evidence>
<keyword evidence="13" id="KW-1185">Reference proteome</keyword>
<evidence type="ECO:0000256" key="2">
    <source>
        <dbReference type="ARBA" id="ARBA00022475"/>
    </source>
</evidence>
<keyword evidence="8 11" id="KW-0407">Ion channel</keyword>
<accession>A0ABT0HIE8</accession>
<dbReference type="NCBIfam" id="TIGR00494">
    <property type="entry name" value="crcB"/>
    <property type="match status" value="1"/>
</dbReference>
<feature type="binding site" evidence="11">
    <location>
        <position position="80"/>
    </location>
    <ligand>
        <name>Na(+)</name>
        <dbReference type="ChEBI" id="CHEBI:29101"/>
        <note>structural</note>
    </ligand>
</feature>
<keyword evidence="5 11" id="KW-1133">Transmembrane helix</keyword>
<evidence type="ECO:0000256" key="11">
    <source>
        <dbReference type="HAMAP-Rule" id="MF_00454"/>
    </source>
</evidence>
<keyword evidence="11" id="KW-0479">Metal-binding</keyword>
<evidence type="ECO:0000256" key="3">
    <source>
        <dbReference type="ARBA" id="ARBA00022519"/>
    </source>
</evidence>
<evidence type="ECO:0000256" key="5">
    <source>
        <dbReference type="ARBA" id="ARBA00022989"/>
    </source>
</evidence>
<keyword evidence="7 11" id="KW-0472">Membrane</keyword>
<keyword evidence="6 11" id="KW-0406">Ion transport</keyword>
<comment type="subcellular location">
    <subcellularLocation>
        <location evidence="1 11">Cell membrane</location>
        <topology evidence="1 11">Multi-pass membrane protein</topology>
    </subcellularLocation>
</comment>
<name>A0ABT0HIE8_9BACT</name>
<gene>
    <name evidence="11 12" type="primary">crcB</name>
    <name evidence="11" type="synonym">fluC</name>
    <name evidence="12" type="ORF">M0L20_08765</name>
</gene>
<evidence type="ECO:0000313" key="13">
    <source>
        <dbReference type="Proteomes" id="UP001202180"/>
    </source>
</evidence>
<evidence type="ECO:0000256" key="9">
    <source>
        <dbReference type="ARBA" id="ARBA00035120"/>
    </source>
</evidence>
<keyword evidence="4 11" id="KW-0812">Transmembrane</keyword>
<reference evidence="12 13" key="1">
    <citation type="submission" date="2022-04" db="EMBL/GenBank/DDBJ databases">
        <title>Spirosoma sp. strain RP8 genome sequencing and assembly.</title>
        <authorList>
            <person name="Jung Y."/>
        </authorList>
    </citation>
    <scope>NUCLEOTIDE SEQUENCE [LARGE SCALE GENOMIC DNA]</scope>
    <source>
        <strain evidence="12 13">RP8</strain>
    </source>
</reference>
<evidence type="ECO:0000256" key="4">
    <source>
        <dbReference type="ARBA" id="ARBA00022692"/>
    </source>
</evidence>
<comment type="function">
    <text evidence="11">Fluoride-specific ion channel. Important for reducing fluoride concentration in the cell, thus reducing its toxicity.</text>
</comment>
<feature type="transmembrane region" description="Helical" evidence="11">
    <location>
        <begin position="38"/>
        <end position="60"/>
    </location>
</feature>
<evidence type="ECO:0000256" key="1">
    <source>
        <dbReference type="ARBA" id="ARBA00004651"/>
    </source>
</evidence>
<comment type="similarity">
    <text evidence="9 11">Belongs to the fluoride channel Fluc/FEX (TC 1.A.43) family.</text>
</comment>
<feature type="binding site" evidence="11">
    <location>
        <position position="83"/>
    </location>
    <ligand>
        <name>Na(+)</name>
        <dbReference type="ChEBI" id="CHEBI:29101"/>
        <note>structural</note>
    </ligand>
</feature>
<comment type="catalytic activity">
    <reaction evidence="10">
        <text>fluoride(in) = fluoride(out)</text>
        <dbReference type="Rhea" id="RHEA:76159"/>
        <dbReference type="ChEBI" id="CHEBI:17051"/>
    </reaction>
    <physiologicalReaction direction="left-to-right" evidence="10">
        <dbReference type="Rhea" id="RHEA:76160"/>
    </physiologicalReaction>
</comment>
<keyword evidence="2 11" id="KW-1003">Cell membrane</keyword>
<dbReference type="PANTHER" id="PTHR28259">
    <property type="entry name" value="FLUORIDE EXPORT PROTEIN 1-RELATED"/>
    <property type="match status" value="1"/>
</dbReference>
<sequence length="129" mass="13282">MRTLLTHPYVLVFAGGGIGSLVRYLAGRFIPATLSGSPFPTAILLVNIMASAVLGAVVGWAMGRTTGEDMRLLIGVGFCGGLSTFSSFSNDTVLLLQNGRMGVALLNIGLNVVLCLLASTGGLLVGQKL</sequence>
<dbReference type="Proteomes" id="UP001202180">
    <property type="component" value="Unassembled WGS sequence"/>
</dbReference>
<evidence type="ECO:0000256" key="6">
    <source>
        <dbReference type="ARBA" id="ARBA00023065"/>
    </source>
</evidence>
<keyword evidence="11" id="KW-0813">Transport</keyword>
<dbReference type="HAMAP" id="MF_00454">
    <property type="entry name" value="FluC"/>
    <property type="match status" value="1"/>
</dbReference>
<dbReference type="InterPro" id="IPR003691">
    <property type="entry name" value="FluC"/>
</dbReference>
<organism evidence="12 13">
    <name type="scientific">Spirosoma liriopis</name>
    <dbReference type="NCBI Taxonomy" id="2937440"/>
    <lineage>
        <taxon>Bacteria</taxon>
        <taxon>Pseudomonadati</taxon>
        <taxon>Bacteroidota</taxon>
        <taxon>Cytophagia</taxon>
        <taxon>Cytophagales</taxon>
        <taxon>Cytophagaceae</taxon>
        <taxon>Spirosoma</taxon>
    </lineage>
</organism>
<evidence type="ECO:0000313" key="12">
    <source>
        <dbReference type="EMBL" id="MCK8491939.1"/>
    </source>
</evidence>
<dbReference type="RefSeq" id="WP_248476530.1">
    <property type="nucleotide sequence ID" value="NZ_JALPRF010000001.1"/>
</dbReference>
<protein>
    <recommendedName>
        <fullName evidence="11">Fluoride-specific ion channel FluC</fullName>
    </recommendedName>
</protein>
<dbReference type="PANTHER" id="PTHR28259:SF1">
    <property type="entry name" value="FLUORIDE EXPORT PROTEIN 1-RELATED"/>
    <property type="match status" value="1"/>
</dbReference>
<proteinExistence type="inferred from homology"/>
<evidence type="ECO:0000256" key="8">
    <source>
        <dbReference type="ARBA" id="ARBA00023303"/>
    </source>
</evidence>
<keyword evidence="11" id="KW-0915">Sodium</keyword>
<keyword evidence="3" id="KW-0997">Cell inner membrane</keyword>
<feature type="transmembrane region" description="Helical" evidence="11">
    <location>
        <begin position="7"/>
        <end position="26"/>
    </location>
</feature>
<comment type="activity regulation">
    <text evidence="11">Na(+) is not transported, but it plays an essential structural role and its presence is essential for fluoride channel function.</text>
</comment>
<dbReference type="EMBL" id="JALPRF010000001">
    <property type="protein sequence ID" value="MCK8491939.1"/>
    <property type="molecule type" value="Genomic_DNA"/>
</dbReference>
<comment type="caution">
    <text evidence="12">The sequence shown here is derived from an EMBL/GenBank/DDBJ whole genome shotgun (WGS) entry which is preliminary data.</text>
</comment>
<evidence type="ECO:0000256" key="10">
    <source>
        <dbReference type="ARBA" id="ARBA00035585"/>
    </source>
</evidence>
<feature type="transmembrane region" description="Helical" evidence="11">
    <location>
        <begin position="72"/>
        <end position="89"/>
    </location>
</feature>
<feature type="transmembrane region" description="Helical" evidence="11">
    <location>
        <begin position="101"/>
        <end position="125"/>
    </location>
</feature>